<name>A0A0G0PWC6_YANXG</name>
<keyword evidence="1" id="KW-0175">Coiled coil</keyword>
<evidence type="ECO:0000313" key="3">
    <source>
        <dbReference type="EMBL" id="KKR02470.1"/>
    </source>
</evidence>
<evidence type="ECO:0000256" key="1">
    <source>
        <dbReference type="SAM" id="Coils"/>
    </source>
</evidence>
<dbReference type="AlphaFoldDB" id="A0A0G0PWC6"/>
<sequence length="359" mass="41026">MNYIKYILISLLFMPVLVFAETQSVLPSAGLTPESSFYFFDRFGETLQRFFTFNPEGKARLEISFAKERIAEIKLILEDKGVTAKGLDVAEAKLQDNLSRATAILIKEKQDGNEIGEIAKELSDEINPAQEELKDAFKSERDALKAKEEELKAKLKEARRVGDTAQITILTKELADIRAERELLDQSDEDNDEAIDQEDEKIDEAMELKEEAEKKIREAEKDKAELLKEAEDKNVVFPATTFNTFDGLISQAKTAFAAGKYEEAKRLAKEAKGNLKEVEKSLEKLKDVKEKNEELKQGSDEQQNELRNNLKEADKENAERILEEIKKNEENLKEEQEKILEEQKKIEEELKSSGEQEND</sequence>
<proteinExistence type="predicted"/>
<feature type="coiled-coil region" evidence="1">
    <location>
        <begin position="130"/>
        <end position="236"/>
    </location>
</feature>
<comment type="caution">
    <text evidence="3">The sequence shown here is derived from an EMBL/GenBank/DDBJ whole genome shotgun (WGS) entry which is preliminary data.</text>
</comment>
<gene>
    <name evidence="3" type="ORF">UT29_C0002G0032</name>
</gene>
<feature type="compositionally biased region" description="Basic and acidic residues" evidence="2">
    <location>
        <begin position="290"/>
        <end position="299"/>
    </location>
</feature>
<evidence type="ECO:0000256" key="2">
    <source>
        <dbReference type="SAM" id="MobiDB-lite"/>
    </source>
</evidence>
<reference evidence="3 4" key="1">
    <citation type="journal article" date="2015" name="Nature">
        <title>rRNA introns, odd ribosomes, and small enigmatic genomes across a large radiation of phyla.</title>
        <authorList>
            <person name="Brown C.T."/>
            <person name="Hug L.A."/>
            <person name="Thomas B.C."/>
            <person name="Sharon I."/>
            <person name="Castelle C.J."/>
            <person name="Singh A."/>
            <person name="Wilkins M.J."/>
            <person name="Williams K.H."/>
            <person name="Banfield J.F."/>
        </authorList>
    </citation>
    <scope>NUCLEOTIDE SEQUENCE [LARGE SCALE GENOMIC DNA]</scope>
    <source>
        <strain evidence="4">GW2011_GWA1_39_13</strain>
    </source>
</reference>
<dbReference type="Proteomes" id="UP000034845">
    <property type="component" value="Unassembled WGS sequence"/>
</dbReference>
<organism evidence="3 4">
    <name type="scientific">Yanofskybacteria sp. (strain GW2011_GWA1_39_13)</name>
    <dbReference type="NCBI Taxonomy" id="1619019"/>
    <lineage>
        <taxon>Bacteria</taxon>
        <taxon>Candidatus Yanofskyibacteriota</taxon>
    </lineage>
</organism>
<dbReference type="EMBL" id="LBWF01000002">
    <property type="protein sequence ID" value="KKR02470.1"/>
    <property type="molecule type" value="Genomic_DNA"/>
</dbReference>
<accession>A0A0G0PWC6</accession>
<evidence type="ECO:0000313" key="4">
    <source>
        <dbReference type="Proteomes" id="UP000034845"/>
    </source>
</evidence>
<protein>
    <submittedName>
        <fullName evidence="3">Uncharacterized protein</fullName>
    </submittedName>
</protein>
<feature type="region of interest" description="Disordered" evidence="2">
    <location>
        <begin position="290"/>
        <end position="316"/>
    </location>
</feature>